<evidence type="ECO:0000313" key="2">
    <source>
        <dbReference type="Proteomes" id="UP000789366"/>
    </source>
</evidence>
<sequence>PRAKLLMETMFIIGTVDRKKKMNTLQICQELQKQANKDELEPEEILKLSTVQNWITKTVSVMKQKLAKQMVEKAGSLKI</sequence>
<reference evidence="1" key="1">
    <citation type="submission" date="2021-06" db="EMBL/GenBank/DDBJ databases">
        <authorList>
            <person name="Kallberg Y."/>
            <person name="Tangrot J."/>
            <person name="Rosling A."/>
        </authorList>
    </citation>
    <scope>NUCLEOTIDE SEQUENCE</scope>
    <source>
        <strain evidence="1">28 12/20/2015</strain>
    </source>
</reference>
<name>A0ACA9P002_9GLOM</name>
<keyword evidence="2" id="KW-1185">Reference proteome</keyword>
<dbReference type="EMBL" id="CAJVPW010018784">
    <property type="protein sequence ID" value="CAG8683448.1"/>
    <property type="molecule type" value="Genomic_DNA"/>
</dbReference>
<feature type="non-terminal residue" evidence="1">
    <location>
        <position position="1"/>
    </location>
</feature>
<organism evidence="1 2">
    <name type="scientific">Cetraspora pellucida</name>
    <dbReference type="NCBI Taxonomy" id="1433469"/>
    <lineage>
        <taxon>Eukaryota</taxon>
        <taxon>Fungi</taxon>
        <taxon>Fungi incertae sedis</taxon>
        <taxon>Mucoromycota</taxon>
        <taxon>Glomeromycotina</taxon>
        <taxon>Glomeromycetes</taxon>
        <taxon>Diversisporales</taxon>
        <taxon>Gigasporaceae</taxon>
        <taxon>Cetraspora</taxon>
    </lineage>
</organism>
<evidence type="ECO:0000313" key="1">
    <source>
        <dbReference type="EMBL" id="CAG8683448.1"/>
    </source>
</evidence>
<proteinExistence type="predicted"/>
<comment type="caution">
    <text evidence="1">The sequence shown here is derived from an EMBL/GenBank/DDBJ whole genome shotgun (WGS) entry which is preliminary data.</text>
</comment>
<dbReference type="Proteomes" id="UP000789366">
    <property type="component" value="Unassembled WGS sequence"/>
</dbReference>
<gene>
    <name evidence="1" type="ORF">SPELUC_LOCUS10287</name>
</gene>
<protein>
    <submittedName>
        <fullName evidence="1">5557_t:CDS:1</fullName>
    </submittedName>
</protein>
<accession>A0ACA9P002</accession>